<evidence type="ECO:0000313" key="2">
    <source>
        <dbReference type="EMBL" id="SHF44073.1"/>
    </source>
</evidence>
<keyword evidence="1" id="KW-0472">Membrane</keyword>
<evidence type="ECO:0000256" key="1">
    <source>
        <dbReference type="SAM" id="Phobius"/>
    </source>
</evidence>
<reference evidence="2 3" key="1">
    <citation type="submission" date="2016-11" db="EMBL/GenBank/DDBJ databases">
        <authorList>
            <person name="Jaros S."/>
            <person name="Januszkiewicz K."/>
            <person name="Wedrychowicz H."/>
        </authorList>
    </citation>
    <scope>NUCLEOTIDE SEQUENCE [LARGE SCALE GENOMIC DNA]</scope>
    <source>
        <strain evidence="2 3">DSM 17459</strain>
    </source>
</reference>
<dbReference type="RefSeq" id="WP_072854301.1">
    <property type="nucleotide sequence ID" value="NZ_FQVI01000028.1"/>
</dbReference>
<proteinExistence type="predicted"/>
<feature type="transmembrane region" description="Helical" evidence="1">
    <location>
        <begin position="91"/>
        <end position="113"/>
    </location>
</feature>
<evidence type="ECO:0000313" key="3">
    <source>
        <dbReference type="Proteomes" id="UP000184245"/>
    </source>
</evidence>
<dbReference type="STRING" id="1122155.SAMN02745158_03751"/>
<organism evidence="2 3">
    <name type="scientific">Lactonifactor longoviformis DSM 17459</name>
    <dbReference type="NCBI Taxonomy" id="1122155"/>
    <lineage>
        <taxon>Bacteria</taxon>
        <taxon>Bacillati</taxon>
        <taxon>Bacillota</taxon>
        <taxon>Clostridia</taxon>
        <taxon>Eubacteriales</taxon>
        <taxon>Clostridiaceae</taxon>
        <taxon>Lactonifactor</taxon>
    </lineage>
</organism>
<keyword evidence="1" id="KW-0812">Transmembrane</keyword>
<feature type="transmembrane region" description="Helical" evidence="1">
    <location>
        <begin position="16"/>
        <end position="36"/>
    </location>
</feature>
<feature type="transmembrane region" description="Helical" evidence="1">
    <location>
        <begin position="48"/>
        <end position="70"/>
    </location>
</feature>
<sequence length="216" mass="25179">MLKCMKWEMRRSFYQLRWILLTAAVTGSICWVRYYAPAAGTLKGQFDSLFWILNVTVSCCAICLRLYPWYNMLQSFTGDAYIMEKSRNISFARLLCAKLPGYLCVLMLCYGLQMTRGMMLLEQNPEMILEGSAASIIWMDALSFFAEPLLFLWVFLELFRKLRRGNEFLALVLFLCADRVLIRIPFQNYTGIIELAIAAVFFWRIAWLADHCYEPA</sequence>
<keyword evidence="1" id="KW-1133">Transmembrane helix</keyword>
<dbReference type="EMBL" id="FQVI01000028">
    <property type="protein sequence ID" value="SHF44073.1"/>
    <property type="molecule type" value="Genomic_DNA"/>
</dbReference>
<accession>A0A1M5BN74</accession>
<dbReference type="OrthoDB" id="9865270at2"/>
<dbReference type="Proteomes" id="UP000184245">
    <property type="component" value="Unassembled WGS sequence"/>
</dbReference>
<name>A0A1M5BN74_9CLOT</name>
<feature type="transmembrane region" description="Helical" evidence="1">
    <location>
        <begin position="192"/>
        <end position="209"/>
    </location>
</feature>
<keyword evidence="3" id="KW-1185">Reference proteome</keyword>
<gene>
    <name evidence="2" type="ORF">SAMN02745158_03751</name>
</gene>
<dbReference type="AlphaFoldDB" id="A0A1M5BN74"/>
<protein>
    <submittedName>
        <fullName evidence="2">Uncharacterized protein</fullName>
    </submittedName>
</protein>
<feature type="transmembrane region" description="Helical" evidence="1">
    <location>
        <begin position="133"/>
        <end position="156"/>
    </location>
</feature>